<evidence type="ECO:0000256" key="6">
    <source>
        <dbReference type="SAM" id="MobiDB-lite"/>
    </source>
</evidence>
<evidence type="ECO:0000313" key="9">
    <source>
        <dbReference type="RefSeq" id="XP_012946400.1"/>
    </source>
</evidence>
<feature type="compositionally biased region" description="Basic and acidic residues" evidence="6">
    <location>
        <begin position="475"/>
        <end position="487"/>
    </location>
</feature>
<dbReference type="SUPFAM" id="SSF57667">
    <property type="entry name" value="beta-beta-alpha zinc fingers"/>
    <property type="match status" value="1"/>
</dbReference>
<feature type="compositionally biased region" description="Acidic residues" evidence="6">
    <location>
        <begin position="605"/>
        <end position="619"/>
    </location>
</feature>
<dbReference type="InterPro" id="IPR050688">
    <property type="entry name" value="Zinc_finger/UBP_domain"/>
</dbReference>
<gene>
    <name evidence="9" type="primary">LOC106013979</name>
</gene>
<accession>A0ABM1AEZ4</accession>
<dbReference type="RefSeq" id="XP_012946400.1">
    <property type="nucleotide sequence ID" value="XM_013090946.1"/>
</dbReference>
<dbReference type="InterPro" id="IPR036236">
    <property type="entry name" value="Znf_C2H2_sf"/>
</dbReference>
<dbReference type="InterPro" id="IPR013087">
    <property type="entry name" value="Znf_C2H2_type"/>
</dbReference>
<organism evidence="8 9">
    <name type="scientific">Aplysia californica</name>
    <name type="common">California sea hare</name>
    <dbReference type="NCBI Taxonomy" id="6500"/>
    <lineage>
        <taxon>Eukaryota</taxon>
        <taxon>Metazoa</taxon>
        <taxon>Spiralia</taxon>
        <taxon>Lophotrochozoa</taxon>
        <taxon>Mollusca</taxon>
        <taxon>Gastropoda</taxon>
        <taxon>Heterobranchia</taxon>
        <taxon>Euthyneura</taxon>
        <taxon>Tectipleura</taxon>
        <taxon>Aplysiida</taxon>
        <taxon>Aplysioidea</taxon>
        <taxon>Aplysiidae</taxon>
        <taxon>Aplysia</taxon>
    </lineage>
</organism>
<feature type="compositionally biased region" description="Basic and acidic residues" evidence="6">
    <location>
        <begin position="18"/>
        <end position="40"/>
    </location>
</feature>
<dbReference type="Gene3D" id="3.30.160.60">
    <property type="entry name" value="Classic Zinc Finger"/>
    <property type="match status" value="1"/>
</dbReference>
<feature type="compositionally biased region" description="Polar residues" evidence="6">
    <location>
        <begin position="590"/>
        <end position="600"/>
    </location>
</feature>
<reference evidence="9" key="1">
    <citation type="submission" date="2025-08" db="UniProtKB">
        <authorList>
            <consortium name="RefSeq"/>
        </authorList>
    </citation>
    <scope>IDENTIFICATION</scope>
</reference>
<keyword evidence="2" id="KW-0677">Repeat</keyword>
<keyword evidence="3 5" id="KW-0863">Zinc-finger</keyword>
<dbReference type="PANTHER" id="PTHR24403:SF109">
    <property type="entry name" value="ZINC FINGER PROTEIN 845-LIKE"/>
    <property type="match status" value="1"/>
</dbReference>
<feature type="region of interest" description="Disordered" evidence="6">
    <location>
        <begin position="869"/>
        <end position="960"/>
    </location>
</feature>
<feature type="region of interest" description="Disordered" evidence="6">
    <location>
        <begin position="643"/>
        <end position="855"/>
    </location>
</feature>
<evidence type="ECO:0000259" key="7">
    <source>
        <dbReference type="PROSITE" id="PS50157"/>
    </source>
</evidence>
<feature type="non-terminal residue" evidence="9">
    <location>
        <position position="1"/>
    </location>
</feature>
<feature type="region of interest" description="Disordered" evidence="6">
    <location>
        <begin position="452"/>
        <end position="528"/>
    </location>
</feature>
<evidence type="ECO:0000313" key="8">
    <source>
        <dbReference type="Proteomes" id="UP000694888"/>
    </source>
</evidence>
<dbReference type="PROSITE" id="PS50157">
    <property type="entry name" value="ZINC_FINGER_C2H2_2"/>
    <property type="match status" value="2"/>
</dbReference>
<evidence type="ECO:0000256" key="5">
    <source>
        <dbReference type="PROSITE-ProRule" id="PRU00042"/>
    </source>
</evidence>
<dbReference type="PANTHER" id="PTHR24403">
    <property type="entry name" value="ZINC FINGER PROTEIN"/>
    <property type="match status" value="1"/>
</dbReference>
<feature type="region of interest" description="Disordered" evidence="6">
    <location>
        <begin position="366"/>
        <end position="391"/>
    </location>
</feature>
<feature type="compositionally biased region" description="Basic and acidic residues" evidence="6">
    <location>
        <begin position="820"/>
        <end position="837"/>
    </location>
</feature>
<feature type="compositionally biased region" description="Basic and acidic residues" evidence="6">
    <location>
        <begin position="920"/>
        <end position="930"/>
    </location>
</feature>
<feature type="region of interest" description="Disordered" evidence="6">
    <location>
        <begin position="541"/>
        <end position="622"/>
    </location>
</feature>
<feature type="region of interest" description="Disordered" evidence="6">
    <location>
        <begin position="1"/>
        <end position="58"/>
    </location>
</feature>
<keyword evidence="1" id="KW-0479">Metal-binding</keyword>
<evidence type="ECO:0000256" key="4">
    <source>
        <dbReference type="ARBA" id="ARBA00022833"/>
    </source>
</evidence>
<feature type="compositionally biased region" description="Basic and acidic residues" evidence="6">
    <location>
        <begin position="683"/>
        <end position="703"/>
    </location>
</feature>
<name>A0ABM1AEZ4_APLCA</name>
<feature type="compositionally biased region" description="Polar residues" evidence="6">
    <location>
        <begin position="378"/>
        <end position="391"/>
    </location>
</feature>
<feature type="region of interest" description="Disordered" evidence="6">
    <location>
        <begin position="282"/>
        <end position="305"/>
    </location>
</feature>
<feature type="compositionally biased region" description="Low complexity" evidence="6">
    <location>
        <begin position="733"/>
        <end position="743"/>
    </location>
</feature>
<evidence type="ECO:0000256" key="1">
    <source>
        <dbReference type="ARBA" id="ARBA00022723"/>
    </source>
</evidence>
<evidence type="ECO:0000256" key="2">
    <source>
        <dbReference type="ARBA" id="ARBA00022737"/>
    </source>
</evidence>
<dbReference type="PROSITE" id="PS00028">
    <property type="entry name" value="ZINC_FINGER_C2H2_1"/>
    <property type="match status" value="1"/>
</dbReference>
<dbReference type="Proteomes" id="UP000694888">
    <property type="component" value="Unplaced"/>
</dbReference>
<feature type="domain" description="C2H2-type" evidence="7">
    <location>
        <begin position="178"/>
        <end position="205"/>
    </location>
</feature>
<feature type="compositionally biased region" description="Basic and acidic residues" evidence="6">
    <location>
        <begin position="768"/>
        <end position="784"/>
    </location>
</feature>
<keyword evidence="8" id="KW-1185">Reference proteome</keyword>
<feature type="compositionally biased region" description="Basic residues" evidence="6">
    <location>
        <begin position="672"/>
        <end position="682"/>
    </location>
</feature>
<keyword evidence="4" id="KW-0862">Zinc</keyword>
<protein>
    <submittedName>
        <fullName evidence="9">Uncharacterized protein LOC106013979</fullName>
    </submittedName>
</protein>
<dbReference type="SMART" id="SM00355">
    <property type="entry name" value="ZnF_C2H2"/>
    <property type="match status" value="4"/>
</dbReference>
<feature type="compositionally biased region" description="Acidic residues" evidence="6">
    <location>
        <begin position="744"/>
        <end position="758"/>
    </location>
</feature>
<dbReference type="GeneID" id="106013979"/>
<evidence type="ECO:0000256" key="3">
    <source>
        <dbReference type="ARBA" id="ARBA00022771"/>
    </source>
</evidence>
<feature type="compositionally biased region" description="Acidic residues" evidence="6">
    <location>
        <begin position="846"/>
        <end position="855"/>
    </location>
</feature>
<feature type="domain" description="C2H2-type" evidence="7">
    <location>
        <begin position="206"/>
        <end position="233"/>
    </location>
</feature>
<feature type="compositionally biased region" description="Acidic residues" evidence="6">
    <location>
        <begin position="948"/>
        <end position="959"/>
    </location>
</feature>
<proteinExistence type="predicted"/>
<sequence length="995" mass="109556">FRADPEVIPASCDEEEEQRGSRDGLREERKERERLERSVSHETAAAARMLSEGRSNLVARDADGRPSRAMTLDPSLYRREQGFFPGRHGGPVPSPTTHRPPFGAAMRQLPSGAPRHPNFPFGKELAGHFSVPGMTPDLSGGPPMPPSGPPFLPGVGGNPGEDKFWEHARSHIKEDKLLQCPKCAFVTEYKHHLEYHLRNHFGSKPFKCNKCNYTCVNKSMLNSHMKSHTNVYQYRCSDCTYATKYCHSLKLHLKKYDHKPATVLNQDGSLPQGVDADASGLSIITKRGPPRGPRGSRKEKGGGDPYMRQLFGMPPMPMSVPGMNPVLNGMMPFWPMLPHSGIPGHPSPQPGMLPGMGNLARHMGMRPEAPGMDAGSGNELNESNTSEDSSYQLREDADAHVCRLCEHVAESSEALCLHFLQAHKDETGAGEVARMYNISEAALTESLHSNHRGVATTTDSLSGRRMSEPAGETGGSDHEVTETERRNTIAGLLFRDGGEKQTAGGSRLQDMCYPGGECQREEDRPGATDGMDILQQMTLKFGSGTMPDTRGGEDQRQAGVSVTQGQGRRRPGSQHKESPLDLTKPKSVSPALSSNPNSPRRSFENEEEEGEEAIEEEEEEQRRLRCVRDARDGGLSKVTQLLLRKRPAPEDEDVTPVTSSVPPTAPEVPHIVTRKRSRKGKAYKLDTLCRKLQERHTRSPHDTDDSDTDAPFERFQPLHATTGGTHGEGDVGGSTHRQGGSSTEETEVEEGEGLEEGEVPSGTQPSSRTEELKVDPEVTPHKDDESEQTCPPQTDVGPRGLSTASEPVIKVEVVDEGNDTDFKDKSNDTDFKDKSNDNKMAAFDFPGDEDEEDPEVEFEKLKRSLDILNNGLPDEPADADSRSSLVEGKKEREEMTVSNKPVSEAGSDKTEDYVDELEEMEGKGLSDRDSLTGVTPPVGCQDRHRGGEEEEEEEGEEDTKEMINTVLENRKKPLPPAVRRGTDLAWKLLHDPRVR</sequence>